<proteinExistence type="inferred from homology"/>
<dbReference type="Gene3D" id="3.40.50.300">
    <property type="entry name" value="P-loop containing nucleotide triphosphate hydrolases"/>
    <property type="match status" value="1"/>
</dbReference>
<dbReference type="InterPro" id="IPR050763">
    <property type="entry name" value="ABC_transporter_ATP-binding"/>
</dbReference>
<dbReference type="Pfam" id="PF00005">
    <property type="entry name" value="ABC_tran"/>
    <property type="match status" value="1"/>
</dbReference>
<dbReference type="InterPro" id="IPR027417">
    <property type="entry name" value="P-loop_NTPase"/>
</dbReference>
<name>X1AFB5_9ZZZZ</name>
<evidence type="ECO:0000256" key="3">
    <source>
        <dbReference type="ARBA" id="ARBA00022741"/>
    </source>
</evidence>
<dbReference type="EMBL" id="BART01011085">
    <property type="protein sequence ID" value="GAG80554.1"/>
    <property type="molecule type" value="Genomic_DNA"/>
</dbReference>
<keyword evidence="2" id="KW-0813">Transport</keyword>
<evidence type="ECO:0000313" key="6">
    <source>
        <dbReference type="EMBL" id="GAG80554.1"/>
    </source>
</evidence>
<dbReference type="SUPFAM" id="SSF52540">
    <property type="entry name" value="P-loop containing nucleoside triphosphate hydrolases"/>
    <property type="match status" value="1"/>
</dbReference>
<comment type="caution">
    <text evidence="6">The sequence shown here is derived from an EMBL/GenBank/DDBJ whole genome shotgun (WGS) entry which is preliminary data.</text>
</comment>
<organism evidence="6">
    <name type="scientific">marine sediment metagenome</name>
    <dbReference type="NCBI Taxonomy" id="412755"/>
    <lineage>
        <taxon>unclassified sequences</taxon>
        <taxon>metagenomes</taxon>
        <taxon>ecological metagenomes</taxon>
    </lineage>
</organism>
<keyword evidence="4" id="KW-0067">ATP-binding</keyword>
<gene>
    <name evidence="6" type="ORF">S01H4_23790</name>
</gene>
<dbReference type="PANTHER" id="PTHR42711:SF5">
    <property type="entry name" value="ABC TRANSPORTER ATP-BINDING PROTEIN NATA"/>
    <property type="match status" value="1"/>
</dbReference>
<evidence type="ECO:0000256" key="1">
    <source>
        <dbReference type="ARBA" id="ARBA00005417"/>
    </source>
</evidence>
<evidence type="ECO:0000256" key="2">
    <source>
        <dbReference type="ARBA" id="ARBA00022448"/>
    </source>
</evidence>
<dbReference type="PANTHER" id="PTHR42711">
    <property type="entry name" value="ABC TRANSPORTER ATP-BINDING PROTEIN"/>
    <property type="match status" value="1"/>
</dbReference>
<feature type="domain" description="ABC transporter" evidence="5">
    <location>
        <begin position="5"/>
        <end position="39"/>
    </location>
</feature>
<protein>
    <recommendedName>
        <fullName evidence="5">ABC transporter domain-containing protein</fullName>
    </recommendedName>
</protein>
<evidence type="ECO:0000256" key="4">
    <source>
        <dbReference type="ARBA" id="ARBA00022840"/>
    </source>
</evidence>
<accession>X1AFB5</accession>
<dbReference type="GO" id="GO:0005524">
    <property type="term" value="F:ATP binding"/>
    <property type="evidence" value="ECO:0007669"/>
    <property type="project" value="UniProtKB-KW"/>
</dbReference>
<dbReference type="GO" id="GO:0016887">
    <property type="term" value="F:ATP hydrolysis activity"/>
    <property type="evidence" value="ECO:0007669"/>
    <property type="project" value="InterPro"/>
</dbReference>
<dbReference type="InterPro" id="IPR003439">
    <property type="entry name" value="ABC_transporter-like_ATP-bd"/>
</dbReference>
<reference evidence="6" key="1">
    <citation type="journal article" date="2014" name="Front. Microbiol.">
        <title>High frequency of phylogenetically diverse reductive dehalogenase-homologous genes in deep subseafloor sedimentary metagenomes.</title>
        <authorList>
            <person name="Kawai M."/>
            <person name="Futagami T."/>
            <person name="Toyoda A."/>
            <person name="Takaki Y."/>
            <person name="Nishi S."/>
            <person name="Hori S."/>
            <person name="Arai W."/>
            <person name="Tsubouchi T."/>
            <person name="Morono Y."/>
            <person name="Uchiyama I."/>
            <person name="Ito T."/>
            <person name="Fujiyama A."/>
            <person name="Inagaki F."/>
            <person name="Takami H."/>
        </authorList>
    </citation>
    <scope>NUCLEOTIDE SEQUENCE</scope>
    <source>
        <strain evidence="6">Expedition CK06-06</strain>
    </source>
</reference>
<sequence length="49" mass="5559">KDTWNKPLKRMSGGEKKRVSMAIGLIHQPKVLFLDEPTTSKLDIHASRV</sequence>
<keyword evidence="3" id="KW-0547">Nucleotide-binding</keyword>
<feature type="non-terminal residue" evidence="6">
    <location>
        <position position="1"/>
    </location>
</feature>
<comment type="similarity">
    <text evidence="1">Belongs to the ABC transporter superfamily.</text>
</comment>
<dbReference type="AlphaFoldDB" id="X1AFB5"/>
<evidence type="ECO:0000259" key="5">
    <source>
        <dbReference type="Pfam" id="PF00005"/>
    </source>
</evidence>